<name>A0A5B7HCT7_PORTR</name>
<keyword evidence="3" id="KW-1185">Reference proteome</keyword>
<dbReference type="AlphaFoldDB" id="A0A5B7HCT7"/>
<accession>A0A5B7HCT7</accession>
<feature type="compositionally biased region" description="Basic and acidic residues" evidence="1">
    <location>
        <begin position="60"/>
        <end position="71"/>
    </location>
</feature>
<organism evidence="2 3">
    <name type="scientific">Portunus trituberculatus</name>
    <name type="common">Swimming crab</name>
    <name type="synonym">Neptunus trituberculatus</name>
    <dbReference type="NCBI Taxonomy" id="210409"/>
    <lineage>
        <taxon>Eukaryota</taxon>
        <taxon>Metazoa</taxon>
        <taxon>Ecdysozoa</taxon>
        <taxon>Arthropoda</taxon>
        <taxon>Crustacea</taxon>
        <taxon>Multicrustacea</taxon>
        <taxon>Malacostraca</taxon>
        <taxon>Eumalacostraca</taxon>
        <taxon>Eucarida</taxon>
        <taxon>Decapoda</taxon>
        <taxon>Pleocyemata</taxon>
        <taxon>Brachyura</taxon>
        <taxon>Eubrachyura</taxon>
        <taxon>Portunoidea</taxon>
        <taxon>Portunidae</taxon>
        <taxon>Portuninae</taxon>
        <taxon>Portunus</taxon>
    </lineage>
</organism>
<protein>
    <submittedName>
        <fullName evidence="2">Uncharacterized protein</fullName>
    </submittedName>
</protein>
<reference evidence="2 3" key="1">
    <citation type="submission" date="2019-05" db="EMBL/GenBank/DDBJ databases">
        <title>Another draft genome of Portunus trituberculatus and its Hox gene families provides insights of decapod evolution.</title>
        <authorList>
            <person name="Jeong J.-H."/>
            <person name="Song I."/>
            <person name="Kim S."/>
            <person name="Choi T."/>
            <person name="Kim D."/>
            <person name="Ryu S."/>
            <person name="Kim W."/>
        </authorList>
    </citation>
    <scope>NUCLEOTIDE SEQUENCE [LARGE SCALE GENOMIC DNA]</scope>
    <source>
        <tissue evidence="2">Muscle</tissue>
    </source>
</reference>
<proteinExistence type="predicted"/>
<evidence type="ECO:0000256" key="1">
    <source>
        <dbReference type="SAM" id="MobiDB-lite"/>
    </source>
</evidence>
<dbReference type="EMBL" id="VSRR010026495">
    <property type="protein sequence ID" value="MPC67609.1"/>
    <property type="molecule type" value="Genomic_DNA"/>
</dbReference>
<comment type="caution">
    <text evidence="2">The sequence shown here is derived from an EMBL/GenBank/DDBJ whole genome shotgun (WGS) entry which is preliminary data.</text>
</comment>
<dbReference type="Proteomes" id="UP000324222">
    <property type="component" value="Unassembled WGS sequence"/>
</dbReference>
<feature type="region of interest" description="Disordered" evidence="1">
    <location>
        <begin position="29"/>
        <end position="71"/>
    </location>
</feature>
<evidence type="ECO:0000313" key="2">
    <source>
        <dbReference type="EMBL" id="MPC67609.1"/>
    </source>
</evidence>
<gene>
    <name evidence="2" type="ORF">E2C01_061786</name>
</gene>
<evidence type="ECO:0000313" key="3">
    <source>
        <dbReference type="Proteomes" id="UP000324222"/>
    </source>
</evidence>
<sequence length="71" mass="8103">MSEAKKAVHQAAIHLLSSHSRLYARFLATDTTKGTRTHAPPLRKESHKHQPPPFTRSGKRKDDRRVESIFS</sequence>